<accession>A0A085NS76</accession>
<dbReference type="Proteomes" id="UP000030758">
    <property type="component" value="Unassembled WGS sequence"/>
</dbReference>
<name>A0A085NS76_9BILA</name>
<evidence type="ECO:0000313" key="3">
    <source>
        <dbReference type="Proteomes" id="UP000030764"/>
    </source>
</evidence>
<reference evidence="2 3" key="1">
    <citation type="journal article" date="2014" name="Nat. Genet.">
        <title>Genome and transcriptome of the porcine whipworm Trichuris suis.</title>
        <authorList>
            <person name="Jex A.R."/>
            <person name="Nejsum P."/>
            <person name="Schwarz E.M."/>
            <person name="Hu L."/>
            <person name="Young N.D."/>
            <person name="Hall R.S."/>
            <person name="Korhonen P.K."/>
            <person name="Liao S."/>
            <person name="Thamsborg S."/>
            <person name="Xia J."/>
            <person name="Xu P."/>
            <person name="Wang S."/>
            <person name="Scheerlinck J.P."/>
            <person name="Hofmann A."/>
            <person name="Sternberg P.W."/>
            <person name="Wang J."/>
            <person name="Gasser R.B."/>
        </authorList>
    </citation>
    <scope>NUCLEOTIDE SEQUENCE [LARGE SCALE GENOMIC DNA]</scope>
    <source>
        <strain evidence="2">DCEP-RM93F</strain>
        <strain evidence="1">DCEP-RM93M</strain>
    </source>
</reference>
<evidence type="ECO:0000313" key="1">
    <source>
        <dbReference type="EMBL" id="KFD47624.1"/>
    </source>
</evidence>
<organism evidence="2">
    <name type="scientific">Trichuris suis</name>
    <name type="common">pig whipworm</name>
    <dbReference type="NCBI Taxonomy" id="68888"/>
    <lineage>
        <taxon>Eukaryota</taxon>
        <taxon>Metazoa</taxon>
        <taxon>Ecdysozoa</taxon>
        <taxon>Nematoda</taxon>
        <taxon>Enoplea</taxon>
        <taxon>Dorylaimia</taxon>
        <taxon>Trichinellida</taxon>
        <taxon>Trichuridae</taxon>
        <taxon>Trichuris</taxon>
    </lineage>
</organism>
<dbReference type="EMBL" id="KL367478">
    <property type="protein sequence ID" value="KFD72322.1"/>
    <property type="molecule type" value="Genomic_DNA"/>
</dbReference>
<dbReference type="AlphaFoldDB" id="A0A085NS76"/>
<protein>
    <submittedName>
        <fullName evidence="2">Uncharacterized protein</fullName>
    </submittedName>
</protein>
<evidence type="ECO:0000313" key="2">
    <source>
        <dbReference type="EMBL" id="KFD72322.1"/>
    </source>
</evidence>
<proteinExistence type="predicted"/>
<gene>
    <name evidence="1" type="ORF">M513_11487</name>
    <name evidence="2" type="ORF">M514_11487</name>
</gene>
<sequence>MPLQFQVEWDDRLRLGYKWSRKSKVNILTTLPTAWEHSVRPIERMTRTIVTGISATNGSAAVGSFKGRIFCITLTLLVQRRTGRLQSAARSLKSCKHPASAPALTRVLFARRPARFVSTTNGPLRQPATNHRMRAQLCSIAKALGSARPLSETQKNSIHAGKAFEDGNTNEVNGPAAAKAFRMSHVSTKSGTY</sequence>
<dbReference type="EMBL" id="KL363319">
    <property type="protein sequence ID" value="KFD47624.1"/>
    <property type="molecule type" value="Genomic_DNA"/>
</dbReference>
<keyword evidence="3" id="KW-1185">Reference proteome</keyword>
<dbReference type="Proteomes" id="UP000030764">
    <property type="component" value="Unassembled WGS sequence"/>
</dbReference>